<dbReference type="AlphaFoldDB" id="A0AAD0UL87"/>
<reference evidence="1 2" key="1">
    <citation type="submission" date="2018-11" db="EMBL/GenBank/DDBJ databases">
        <title>Complete genome sequence of Leptospira kmetyi isolate LS 001/16 from soil sample associated with a leptospirosis patient in Kelantan.</title>
        <authorList>
            <person name="Muhammad Yusoff F."/>
            <person name="Muhammad Yusoff S."/>
            <person name="Ahmad M.N."/>
            <person name="Yusof N.Y."/>
            <person name="Aziah I."/>
        </authorList>
    </citation>
    <scope>NUCLEOTIDE SEQUENCE [LARGE SCALE GENOMIC DNA]</scope>
    <source>
        <strain evidence="1 2">LS 001/16</strain>
    </source>
</reference>
<name>A0AAD0UL87_9LEPT</name>
<dbReference type="NCBIfam" id="TIGR04327">
    <property type="entry name" value="OMP_LA_2444"/>
    <property type="match status" value="1"/>
</dbReference>
<protein>
    <recommendedName>
        <fullName evidence="3">Outer membrane protein, LA_2444/LA_4059 family</fullName>
    </recommendedName>
</protein>
<dbReference type="Proteomes" id="UP000276407">
    <property type="component" value="Chromosome 1"/>
</dbReference>
<dbReference type="InterPro" id="IPR027614">
    <property type="entry name" value="OMP_Lepto"/>
</dbReference>
<organism evidence="1 2">
    <name type="scientific">Leptospira kmetyi</name>
    <dbReference type="NCBI Taxonomy" id="408139"/>
    <lineage>
        <taxon>Bacteria</taxon>
        <taxon>Pseudomonadati</taxon>
        <taxon>Spirochaetota</taxon>
        <taxon>Spirochaetia</taxon>
        <taxon>Leptospirales</taxon>
        <taxon>Leptospiraceae</taxon>
        <taxon>Leptospira</taxon>
    </lineage>
</organism>
<gene>
    <name evidence="1" type="ORF">EFP84_04840</name>
</gene>
<evidence type="ECO:0000313" key="2">
    <source>
        <dbReference type="Proteomes" id="UP000276407"/>
    </source>
</evidence>
<proteinExistence type="predicted"/>
<dbReference type="EMBL" id="CP033614">
    <property type="protein sequence ID" value="AYV54905.1"/>
    <property type="molecule type" value="Genomic_DNA"/>
</dbReference>
<accession>A0AAD0UL87</accession>
<evidence type="ECO:0000313" key="1">
    <source>
        <dbReference type="EMBL" id="AYV54905.1"/>
    </source>
</evidence>
<dbReference type="RefSeq" id="WP_123179271.1">
    <property type="nucleotide sequence ID" value="NZ_CP033614.1"/>
</dbReference>
<dbReference type="KEGG" id="lkm:EFP84_04840"/>
<sequence>MQTRYLRFPKRKRILEVAILLCLFGVVLKSVNAETEEEGSDKNAKKNSFELILKRQTYQWTPYDYTSYTERSPLETSIKTDSVKQNQKVLTPFVFRFDQKERKFRVEISAYEIELANPNMIVTRTGSSGFEIGRQYLNPMIRSEAELNLFKIFDLHEDWRIFAGAGIRNINKYKYGYYLREGAYEEYFYTYGPQLVFRTDYRIWEKFFLSFGADLFYTEGNRFYKPKTFTLDSVSLSSGTAGVRGIYRGYEIDFSFAYQISQSLKFYLGYSYIDSYFSYYGFNQTDLRFGNASTDPFQIGTSNTQPNYNTFQISHPILSGHRDLLRGVYLGLSVQF</sequence>
<evidence type="ECO:0008006" key="3">
    <source>
        <dbReference type="Google" id="ProtNLM"/>
    </source>
</evidence>